<evidence type="ECO:0000256" key="1">
    <source>
        <dbReference type="SAM" id="Phobius"/>
    </source>
</evidence>
<name>A0A0F9R6Q8_9ZZZZ</name>
<keyword evidence="1" id="KW-1133">Transmembrane helix</keyword>
<dbReference type="EMBL" id="LAZR01001113">
    <property type="protein sequence ID" value="KKN50424.1"/>
    <property type="molecule type" value="Genomic_DNA"/>
</dbReference>
<organism evidence="2">
    <name type="scientific">marine sediment metagenome</name>
    <dbReference type="NCBI Taxonomy" id="412755"/>
    <lineage>
        <taxon>unclassified sequences</taxon>
        <taxon>metagenomes</taxon>
        <taxon>ecological metagenomes</taxon>
    </lineage>
</organism>
<comment type="caution">
    <text evidence="2">The sequence shown here is derived from an EMBL/GenBank/DDBJ whole genome shotgun (WGS) entry which is preliminary data.</text>
</comment>
<evidence type="ECO:0000313" key="2">
    <source>
        <dbReference type="EMBL" id="KKN50424.1"/>
    </source>
</evidence>
<keyword evidence="1" id="KW-0812">Transmembrane</keyword>
<protein>
    <submittedName>
        <fullName evidence="2">Uncharacterized protein</fullName>
    </submittedName>
</protein>
<accession>A0A0F9R6Q8</accession>
<keyword evidence="1" id="KW-0472">Membrane</keyword>
<proteinExistence type="predicted"/>
<feature type="transmembrane region" description="Helical" evidence="1">
    <location>
        <begin position="20"/>
        <end position="41"/>
    </location>
</feature>
<dbReference type="AlphaFoldDB" id="A0A0F9R6Q8"/>
<gene>
    <name evidence="2" type="ORF">LCGC14_0632540</name>
</gene>
<sequence length="61" mass="7187">MKKFRKVVNWSDDPKELGGFFGTWGMLILGTILYPILYIICFRNVHWEEIKERKVGGKRNG</sequence>
<reference evidence="2" key="1">
    <citation type="journal article" date="2015" name="Nature">
        <title>Complex archaea that bridge the gap between prokaryotes and eukaryotes.</title>
        <authorList>
            <person name="Spang A."/>
            <person name="Saw J.H."/>
            <person name="Jorgensen S.L."/>
            <person name="Zaremba-Niedzwiedzka K."/>
            <person name="Martijn J."/>
            <person name="Lind A.E."/>
            <person name="van Eijk R."/>
            <person name="Schleper C."/>
            <person name="Guy L."/>
            <person name="Ettema T.J."/>
        </authorList>
    </citation>
    <scope>NUCLEOTIDE SEQUENCE</scope>
</reference>